<evidence type="ECO:0000313" key="9">
    <source>
        <dbReference type="Proteomes" id="UP000036102"/>
    </source>
</evidence>
<keyword evidence="2" id="KW-0223">Dioxygenase</keyword>
<dbReference type="STRING" id="1658765.Msub_12032"/>
<evidence type="ECO:0000256" key="7">
    <source>
        <dbReference type="ARBA" id="ARBA00035045"/>
    </source>
</evidence>
<evidence type="ECO:0000256" key="3">
    <source>
        <dbReference type="ARBA" id="ARBA00023002"/>
    </source>
</evidence>
<dbReference type="Proteomes" id="UP000036102">
    <property type="component" value="Unassembled WGS sequence"/>
</dbReference>
<keyword evidence="9" id="KW-1185">Reference proteome</keyword>
<organism evidence="8 9">
    <name type="scientific">Marinobacter subterrani</name>
    <dbReference type="NCBI Taxonomy" id="1658765"/>
    <lineage>
        <taxon>Bacteria</taxon>
        <taxon>Pseudomonadati</taxon>
        <taxon>Pseudomonadota</taxon>
        <taxon>Gammaproteobacteria</taxon>
        <taxon>Pseudomonadales</taxon>
        <taxon>Marinobacteraceae</taxon>
        <taxon>Marinobacter</taxon>
    </lineage>
</organism>
<dbReference type="InterPro" id="IPR009770">
    <property type="entry name" value="HGLS"/>
</dbReference>
<dbReference type="CDD" id="cd16350">
    <property type="entry name" value="VOC_like"/>
    <property type="match status" value="1"/>
</dbReference>
<comment type="cofactor">
    <cofactor evidence="1">
        <name>Fe(2+)</name>
        <dbReference type="ChEBI" id="CHEBI:29033"/>
    </cofactor>
</comment>
<evidence type="ECO:0000256" key="4">
    <source>
        <dbReference type="ARBA" id="ARBA00023004"/>
    </source>
</evidence>
<protein>
    <recommendedName>
        <fullName evidence="6">2-oxoadipate dioxygenase/decarboxylase</fullName>
        <ecNumber evidence="6">1.13.11.93</ecNumber>
    </recommendedName>
    <alternativeName>
        <fullName evidence="7">2-hydroxyglutarate synthase</fullName>
    </alternativeName>
</protein>
<dbReference type="RefSeq" id="WP_048495881.1">
    <property type="nucleotide sequence ID" value="NZ_JADQCF010000040.1"/>
</dbReference>
<dbReference type="AlphaFoldDB" id="A0A0J7JBD6"/>
<evidence type="ECO:0000256" key="6">
    <source>
        <dbReference type="ARBA" id="ARBA00035023"/>
    </source>
</evidence>
<evidence type="ECO:0000256" key="2">
    <source>
        <dbReference type="ARBA" id="ARBA00022964"/>
    </source>
</evidence>
<keyword evidence="3" id="KW-0560">Oxidoreductase</keyword>
<sequence length="268" mass="30026">MHSDPDTLFARLWDSYRQVTPSAERIHKILGAEEGQAIINDHIALRTFNLDPVRLEALAEHFLSLGYQQGGEYHFEAKKLYARHYEHPSGNLPKVFISELLVEQCSPSLQATVSKLIAQVSPDAVTADDFLYSGSHWAIDYATYRELLEESEYAAWMAAWGYRANHFTVSINHLEHFRTVPDINQLLKDHGYTVNASGGEVKGSPEELLEQSSTMADRVPVVFTDKTVTIPSCFYEFALRYAKPDGVLYTGFVAASADKIFESTNAGS</sequence>
<dbReference type="PANTHER" id="PTHR31136">
    <property type="entry name" value="DUF1338 DOMAIN-CONTAINING PROTEIN"/>
    <property type="match status" value="1"/>
</dbReference>
<proteinExistence type="inferred from homology"/>
<comment type="caution">
    <text evidence="8">The sequence shown here is derived from an EMBL/GenBank/DDBJ whole genome shotgun (WGS) entry which is preliminary data.</text>
</comment>
<evidence type="ECO:0000256" key="1">
    <source>
        <dbReference type="ARBA" id="ARBA00001954"/>
    </source>
</evidence>
<name>A0A0J7JBD6_9GAMM</name>
<dbReference type="EMBL" id="LFBU01000001">
    <property type="protein sequence ID" value="KMQ75823.1"/>
    <property type="molecule type" value="Genomic_DNA"/>
</dbReference>
<dbReference type="Gene3D" id="3.10.180.50">
    <property type="match status" value="1"/>
</dbReference>
<dbReference type="GO" id="GO:0051213">
    <property type="term" value="F:dioxygenase activity"/>
    <property type="evidence" value="ECO:0007669"/>
    <property type="project" value="UniProtKB-KW"/>
</dbReference>
<dbReference type="SMART" id="SM01150">
    <property type="entry name" value="DUF1338"/>
    <property type="match status" value="1"/>
</dbReference>
<dbReference type="Pfam" id="PF07063">
    <property type="entry name" value="HGLS"/>
    <property type="match status" value="1"/>
</dbReference>
<dbReference type="EC" id="1.13.11.93" evidence="6"/>
<keyword evidence="4" id="KW-0408">Iron</keyword>
<dbReference type="PANTHER" id="PTHR31136:SF5">
    <property type="entry name" value="2-OXOADIPATE DIOXYGENASE_DECARBOXYLASE, CHLOROPLASTIC"/>
    <property type="match status" value="1"/>
</dbReference>
<dbReference type="PATRIC" id="fig|1658765.3.peg.2034"/>
<accession>A0A0J7JBD6</accession>
<evidence type="ECO:0000313" key="8">
    <source>
        <dbReference type="EMBL" id="KMQ75823.1"/>
    </source>
</evidence>
<dbReference type="OrthoDB" id="506370at2"/>
<gene>
    <name evidence="8" type="ORF">Msub_12032</name>
</gene>
<reference evidence="8 9" key="1">
    <citation type="submission" date="2015-06" db="EMBL/GenBank/DDBJ databases">
        <title>Marinobacter subterrani, a genetically tractable neutrophilic iron-oxidizing strain isolated from the Soudan Iron Mine.</title>
        <authorList>
            <person name="Bonis B.M."/>
            <person name="Gralnick J.A."/>
        </authorList>
    </citation>
    <scope>NUCLEOTIDE SEQUENCE [LARGE SCALE GENOMIC DNA]</scope>
    <source>
        <strain evidence="8 9">JG233</strain>
    </source>
</reference>
<comment type="similarity">
    <text evidence="5">Belongs to the 2-oxoadipate dioxygenase/decarboxylase family.</text>
</comment>
<evidence type="ECO:0000256" key="5">
    <source>
        <dbReference type="ARBA" id="ARBA00035013"/>
    </source>
</evidence>